<proteinExistence type="predicted"/>
<keyword evidence="2" id="KW-1185">Reference proteome</keyword>
<protein>
    <submittedName>
        <fullName evidence="1">Uncharacterized protein</fullName>
    </submittedName>
</protein>
<reference evidence="1 2" key="1">
    <citation type="submission" date="2020-08" db="EMBL/GenBank/DDBJ databases">
        <title>Genome public.</title>
        <authorList>
            <person name="Liu C."/>
            <person name="Sun Q."/>
        </authorList>
    </citation>
    <scope>NUCLEOTIDE SEQUENCE [LARGE SCALE GENOMIC DNA]</scope>
    <source>
        <strain evidence="1 2">NSJ-37</strain>
    </source>
</reference>
<gene>
    <name evidence="1" type="ORF">H8704_00060</name>
</gene>
<accession>A0ABR7MXB4</accession>
<sequence length="91" mass="11228">MRRRECGVLEKKLLRKVQREHSLFKYQMLSGTNREIYENCNKISFYENMNEYFLYKEEISKEIIETGLQAENLLDELYQLYLKYEWLQITS</sequence>
<dbReference type="RefSeq" id="WP_249296807.1">
    <property type="nucleotide sequence ID" value="NZ_JACRSX010000001.1"/>
</dbReference>
<evidence type="ECO:0000313" key="1">
    <source>
        <dbReference type="EMBL" id="MBC8561034.1"/>
    </source>
</evidence>
<name>A0ABR7MXB4_9FIRM</name>
<dbReference type="EMBL" id="JACRSX010000001">
    <property type="protein sequence ID" value="MBC8561034.1"/>
    <property type="molecule type" value="Genomic_DNA"/>
</dbReference>
<organism evidence="1 2">
    <name type="scientific">Jutongia huaianensis</name>
    <dbReference type="NCBI Taxonomy" id="2763668"/>
    <lineage>
        <taxon>Bacteria</taxon>
        <taxon>Bacillati</taxon>
        <taxon>Bacillota</taxon>
        <taxon>Clostridia</taxon>
        <taxon>Lachnospirales</taxon>
        <taxon>Lachnospiraceae</taxon>
        <taxon>Jutongia</taxon>
    </lineage>
</organism>
<evidence type="ECO:0000313" key="2">
    <source>
        <dbReference type="Proteomes" id="UP000606193"/>
    </source>
</evidence>
<dbReference type="Proteomes" id="UP000606193">
    <property type="component" value="Unassembled WGS sequence"/>
</dbReference>
<comment type="caution">
    <text evidence="1">The sequence shown here is derived from an EMBL/GenBank/DDBJ whole genome shotgun (WGS) entry which is preliminary data.</text>
</comment>